<protein>
    <recommendedName>
        <fullName evidence="3">Outer membrane protein beta-barrel domain-containing protein</fullName>
    </recommendedName>
</protein>
<dbReference type="SUPFAM" id="SSF56925">
    <property type="entry name" value="OMPA-like"/>
    <property type="match status" value="1"/>
</dbReference>
<sequence length="296" mass="33292" precursor="true">MRCKHCWLLLLFMPLIFSVGERAAQGESPGLRQPAFDDDYLLGPDEYFADEQPPTESFGESCDDGWSPGAGRRYRGGRGDDFISQGWFGHRLHSLAPWSGTGLWAPQEPLVGSSWLNRPYHADMIVGGLFTDNPLGSQVRGGAGFLGGIRIGADMADSWGVEARYAIADTDIGYPNGPAPRRNEVQFFDFHVVYYPLGDDRWRPYFSLGAGLAQFNFYDEQGRHYSESTFQLPLGVGIKYFWKPWAAVRFDLHDNIAFGGPNVSMMQNISLTAGIEWRFGGRRRSYYPYNPGVYLR</sequence>
<evidence type="ECO:0000313" key="4">
    <source>
        <dbReference type="EMBL" id="QDU96098.1"/>
    </source>
</evidence>
<dbReference type="AlphaFoldDB" id="A0A518DW86"/>
<keyword evidence="5" id="KW-1185">Reference proteome</keyword>
<dbReference type="Pfam" id="PF13505">
    <property type="entry name" value="OMP_b-brl"/>
    <property type="match status" value="1"/>
</dbReference>
<dbReference type="InterPro" id="IPR011250">
    <property type="entry name" value="OMP/PagP_B-barrel"/>
</dbReference>
<dbReference type="EMBL" id="CP036433">
    <property type="protein sequence ID" value="QDU96098.1"/>
    <property type="molecule type" value="Genomic_DNA"/>
</dbReference>
<reference evidence="4 5" key="1">
    <citation type="submission" date="2019-02" db="EMBL/GenBank/DDBJ databases">
        <title>Deep-cultivation of Planctomycetes and their phenomic and genomic characterization uncovers novel biology.</title>
        <authorList>
            <person name="Wiegand S."/>
            <person name="Jogler M."/>
            <person name="Boedeker C."/>
            <person name="Pinto D."/>
            <person name="Vollmers J."/>
            <person name="Rivas-Marin E."/>
            <person name="Kohn T."/>
            <person name="Peeters S.H."/>
            <person name="Heuer A."/>
            <person name="Rast P."/>
            <person name="Oberbeckmann S."/>
            <person name="Bunk B."/>
            <person name="Jeske O."/>
            <person name="Meyerdierks A."/>
            <person name="Storesund J.E."/>
            <person name="Kallscheuer N."/>
            <person name="Luecker S."/>
            <person name="Lage O.M."/>
            <person name="Pohl T."/>
            <person name="Merkel B.J."/>
            <person name="Hornburger P."/>
            <person name="Mueller R.-W."/>
            <person name="Bruemmer F."/>
            <person name="Labrenz M."/>
            <person name="Spormann A.M."/>
            <person name="Op den Camp H."/>
            <person name="Overmann J."/>
            <person name="Amann R."/>
            <person name="Jetten M.S.M."/>
            <person name="Mascher T."/>
            <person name="Medema M.H."/>
            <person name="Devos D.P."/>
            <person name="Kaster A.-K."/>
            <person name="Ovreas L."/>
            <person name="Rohde M."/>
            <person name="Galperin M.Y."/>
            <person name="Jogler C."/>
        </authorList>
    </citation>
    <scope>NUCLEOTIDE SEQUENCE [LARGE SCALE GENOMIC DNA]</scope>
    <source>
        <strain evidence="4 5">Pla85_3_4</strain>
    </source>
</reference>
<evidence type="ECO:0000259" key="3">
    <source>
        <dbReference type="Pfam" id="PF13505"/>
    </source>
</evidence>
<accession>A0A518DW86</accession>
<feature type="signal peptide" evidence="2">
    <location>
        <begin position="1"/>
        <end position="23"/>
    </location>
</feature>
<dbReference type="InterPro" id="IPR027385">
    <property type="entry name" value="Beta-barrel_OMP"/>
</dbReference>
<feature type="domain" description="Outer membrane protein beta-barrel" evidence="3">
    <location>
        <begin position="127"/>
        <end position="279"/>
    </location>
</feature>
<organism evidence="4 5">
    <name type="scientific">Lignipirellula cremea</name>
    <dbReference type="NCBI Taxonomy" id="2528010"/>
    <lineage>
        <taxon>Bacteria</taxon>
        <taxon>Pseudomonadati</taxon>
        <taxon>Planctomycetota</taxon>
        <taxon>Planctomycetia</taxon>
        <taxon>Pirellulales</taxon>
        <taxon>Pirellulaceae</taxon>
        <taxon>Lignipirellula</taxon>
    </lineage>
</organism>
<evidence type="ECO:0000313" key="5">
    <source>
        <dbReference type="Proteomes" id="UP000317648"/>
    </source>
</evidence>
<name>A0A518DW86_9BACT</name>
<keyword evidence="1 2" id="KW-0732">Signal</keyword>
<dbReference type="OrthoDB" id="251906at2"/>
<feature type="chain" id="PRO_5021711885" description="Outer membrane protein beta-barrel domain-containing protein" evidence="2">
    <location>
        <begin position="24"/>
        <end position="296"/>
    </location>
</feature>
<dbReference type="KEGG" id="lcre:Pla8534_39170"/>
<gene>
    <name evidence="4" type="ORF">Pla8534_39170</name>
</gene>
<evidence type="ECO:0000256" key="1">
    <source>
        <dbReference type="ARBA" id="ARBA00022729"/>
    </source>
</evidence>
<dbReference type="Proteomes" id="UP000317648">
    <property type="component" value="Chromosome"/>
</dbReference>
<dbReference type="Gene3D" id="2.40.160.20">
    <property type="match status" value="1"/>
</dbReference>
<evidence type="ECO:0000256" key="2">
    <source>
        <dbReference type="SAM" id="SignalP"/>
    </source>
</evidence>
<dbReference type="RefSeq" id="WP_145054769.1">
    <property type="nucleotide sequence ID" value="NZ_CP036433.1"/>
</dbReference>
<proteinExistence type="predicted"/>